<dbReference type="STRING" id="6211.A0A068Y0L3"/>
<evidence type="ECO:0000313" key="3">
    <source>
        <dbReference type="Proteomes" id="UP000017246"/>
    </source>
</evidence>
<feature type="compositionally biased region" description="Basic and acidic residues" evidence="1">
    <location>
        <begin position="9"/>
        <end position="29"/>
    </location>
</feature>
<name>A0A068Y0L3_ECHMU</name>
<reference evidence="2" key="1">
    <citation type="journal article" date="2013" name="Nature">
        <title>The genomes of four tapeworm species reveal adaptations to parasitism.</title>
        <authorList>
            <person name="Tsai I.J."/>
            <person name="Zarowiecki M."/>
            <person name="Holroyd N."/>
            <person name="Garciarrubio A."/>
            <person name="Sanchez-Flores A."/>
            <person name="Brooks K.L."/>
            <person name="Tracey A."/>
            <person name="Bobes R.J."/>
            <person name="Fragoso G."/>
            <person name="Sciutto E."/>
            <person name="Aslett M."/>
            <person name="Beasley H."/>
            <person name="Bennett H.M."/>
            <person name="Cai J."/>
            <person name="Camicia F."/>
            <person name="Clark R."/>
            <person name="Cucher M."/>
            <person name="De Silva N."/>
            <person name="Day T.A."/>
            <person name="Deplazes P."/>
            <person name="Estrada K."/>
            <person name="Fernandez C."/>
            <person name="Holland P.W."/>
            <person name="Hou J."/>
            <person name="Hu S."/>
            <person name="Huckvale T."/>
            <person name="Hung S.S."/>
            <person name="Kamenetzky L."/>
            <person name="Keane J.A."/>
            <person name="Kiss F."/>
            <person name="Koziol U."/>
            <person name="Lambert O."/>
            <person name="Liu K."/>
            <person name="Luo X."/>
            <person name="Luo Y."/>
            <person name="Macchiaroli N."/>
            <person name="Nichol S."/>
            <person name="Paps J."/>
            <person name="Parkinson J."/>
            <person name="Pouchkina-Stantcheva N."/>
            <person name="Riddiford N."/>
            <person name="Rosenzvit M."/>
            <person name="Salinas G."/>
            <person name="Wasmuth J.D."/>
            <person name="Zamanian M."/>
            <person name="Zheng Y."/>
            <person name="Cai X."/>
            <person name="Soberon X."/>
            <person name="Olson P.D."/>
            <person name="Laclette J.P."/>
            <person name="Brehm K."/>
            <person name="Berriman M."/>
            <person name="Garciarrubio A."/>
            <person name="Bobes R.J."/>
            <person name="Fragoso G."/>
            <person name="Sanchez-Flores A."/>
            <person name="Estrada K."/>
            <person name="Cevallos M.A."/>
            <person name="Morett E."/>
            <person name="Gonzalez V."/>
            <person name="Portillo T."/>
            <person name="Ochoa-Leyva A."/>
            <person name="Jose M.V."/>
            <person name="Sciutto E."/>
            <person name="Landa A."/>
            <person name="Jimenez L."/>
            <person name="Valdes V."/>
            <person name="Carrero J.C."/>
            <person name="Larralde C."/>
            <person name="Morales-Montor J."/>
            <person name="Limon-Lason J."/>
            <person name="Soberon X."/>
            <person name="Laclette J.P."/>
        </authorList>
    </citation>
    <scope>NUCLEOTIDE SEQUENCE [LARGE SCALE GENOMIC DNA]</scope>
</reference>
<evidence type="ECO:0000256" key="1">
    <source>
        <dbReference type="SAM" id="MobiDB-lite"/>
    </source>
</evidence>
<dbReference type="Proteomes" id="UP000017246">
    <property type="component" value="Unassembled WGS sequence"/>
</dbReference>
<proteinExistence type="predicted"/>
<dbReference type="OrthoDB" id="6241283at2759"/>
<evidence type="ECO:0000313" key="2">
    <source>
        <dbReference type="EMBL" id="CDS36642.1"/>
    </source>
</evidence>
<dbReference type="EMBL" id="LN902847">
    <property type="protein sequence ID" value="CDS36642.1"/>
    <property type="molecule type" value="Genomic_DNA"/>
</dbReference>
<reference evidence="2" key="2">
    <citation type="submission" date="2015-11" db="EMBL/GenBank/DDBJ databases">
        <authorList>
            <person name="Zhang Y."/>
            <person name="Guo Z."/>
        </authorList>
    </citation>
    <scope>NUCLEOTIDE SEQUENCE</scope>
</reference>
<feature type="region of interest" description="Disordered" evidence="1">
    <location>
        <begin position="1"/>
        <end position="35"/>
    </location>
</feature>
<dbReference type="AlphaFoldDB" id="A0A068Y0L3"/>
<gene>
    <name evidence="2" type="ORF">EmuJ_000378000</name>
</gene>
<sequence length="226" mass="25462">MGTTPSHNSKTDLRQERSRIGIADPRGDPACDGIVKPLNREKAGAGSREVGRKYLFEVDLSTITNSDPCSNASLEGLDTTPLETLPVAPPPSPPTVTLTSCKNTMEGKNDFKFGKVPADWTSPCPSSTLGVFQLNSGEYIFSMLIRQFGEDKPLWRQWLRRIERTMRGLEKSYKCKITVHDRPFRYRGIMTHMIRIRGVSEKNVIQCKNALPSHVKDMLITAREYY</sequence>
<organism evidence="2 3">
    <name type="scientific">Echinococcus multilocularis</name>
    <name type="common">Fox tapeworm</name>
    <dbReference type="NCBI Taxonomy" id="6211"/>
    <lineage>
        <taxon>Eukaryota</taxon>
        <taxon>Metazoa</taxon>
        <taxon>Spiralia</taxon>
        <taxon>Lophotrochozoa</taxon>
        <taxon>Platyhelminthes</taxon>
        <taxon>Cestoda</taxon>
        <taxon>Eucestoda</taxon>
        <taxon>Cyclophyllidea</taxon>
        <taxon>Taeniidae</taxon>
        <taxon>Echinococcus</taxon>
    </lineage>
</organism>
<protein>
    <submittedName>
        <fullName evidence="2">Uncharacterized protein</fullName>
    </submittedName>
</protein>
<accession>A0A068Y0L3</accession>
<keyword evidence="3" id="KW-1185">Reference proteome</keyword>